<evidence type="ECO:0000256" key="4">
    <source>
        <dbReference type="ARBA" id="ARBA00022617"/>
    </source>
</evidence>
<reference evidence="11 12" key="1">
    <citation type="journal article" date="2018" name="Evol. Lett.">
        <title>Horizontal gene cluster transfer increased hallucinogenic mushroom diversity.</title>
        <authorList>
            <person name="Reynolds H.T."/>
            <person name="Vijayakumar V."/>
            <person name="Gluck-Thaler E."/>
            <person name="Korotkin H.B."/>
            <person name="Matheny P.B."/>
            <person name="Slot J.C."/>
        </authorList>
    </citation>
    <scope>NUCLEOTIDE SEQUENCE [LARGE SCALE GENOMIC DNA]</scope>
    <source>
        <strain evidence="11 12">2629</strain>
    </source>
</reference>
<dbReference type="Gene3D" id="1.10.630.10">
    <property type="entry name" value="Cytochrome P450"/>
    <property type="match status" value="1"/>
</dbReference>
<protein>
    <recommendedName>
        <fullName evidence="13">Cytochrome P450</fullName>
    </recommendedName>
</protein>
<dbReference type="SUPFAM" id="SSF48264">
    <property type="entry name" value="Cytochrome P450"/>
    <property type="match status" value="1"/>
</dbReference>
<keyword evidence="4 9" id="KW-0349">Heme</keyword>
<comment type="caution">
    <text evidence="11">The sequence shown here is derived from an EMBL/GenBank/DDBJ whole genome shotgun (WGS) entry which is preliminary data.</text>
</comment>
<dbReference type="PROSITE" id="PS00086">
    <property type="entry name" value="CYTOCHROME_P450"/>
    <property type="match status" value="1"/>
</dbReference>
<dbReference type="Pfam" id="PF00067">
    <property type="entry name" value="p450"/>
    <property type="match status" value="1"/>
</dbReference>
<evidence type="ECO:0000256" key="6">
    <source>
        <dbReference type="ARBA" id="ARBA00023002"/>
    </source>
</evidence>
<dbReference type="PRINTS" id="PR00463">
    <property type="entry name" value="EP450I"/>
</dbReference>
<keyword evidence="6 10" id="KW-0560">Oxidoreductase</keyword>
<evidence type="ECO:0000256" key="7">
    <source>
        <dbReference type="ARBA" id="ARBA00023004"/>
    </source>
</evidence>
<evidence type="ECO:0000256" key="1">
    <source>
        <dbReference type="ARBA" id="ARBA00001971"/>
    </source>
</evidence>
<evidence type="ECO:0000313" key="11">
    <source>
        <dbReference type="EMBL" id="PPQ71934.1"/>
    </source>
</evidence>
<name>A0A409W092_9AGAR</name>
<gene>
    <name evidence="11" type="ORF">CVT24_007908</name>
</gene>
<dbReference type="PANTHER" id="PTHR46300">
    <property type="entry name" value="P450, PUTATIVE (EUROFUNG)-RELATED-RELATED"/>
    <property type="match status" value="1"/>
</dbReference>
<evidence type="ECO:0000313" key="12">
    <source>
        <dbReference type="Proteomes" id="UP000284842"/>
    </source>
</evidence>
<evidence type="ECO:0000256" key="2">
    <source>
        <dbReference type="ARBA" id="ARBA00005179"/>
    </source>
</evidence>
<dbReference type="CDD" id="cd11065">
    <property type="entry name" value="CYP64-like"/>
    <property type="match status" value="1"/>
</dbReference>
<dbReference type="STRING" id="181874.A0A409W092"/>
<evidence type="ECO:0000256" key="9">
    <source>
        <dbReference type="PIRSR" id="PIRSR602401-1"/>
    </source>
</evidence>
<comment type="similarity">
    <text evidence="3 10">Belongs to the cytochrome P450 family.</text>
</comment>
<keyword evidence="7 9" id="KW-0408">Iron</keyword>
<keyword evidence="8 10" id="KW-0503">Monooxygenase</keyword>
<evidence type="ECO:0008006" key="13">
    <source>
        <dbReference type="Google" id="ProtNLM"/>
    </source>
</evidence>
<dbReference type="InParanoid" id="A0A409W092"/>
<accession>A0A409W092</accession>
<keyword evidence="12" id="KW-1185">Reference proteome</keyword>
<dbReference type="GO" id="GO:0004497">
    <property type="term" value="F:monooxygenase activity"/>
    <property type="evidence" value="ECO:0007669"/>
    <property type="project" value="UniProtKB-KW"/>
</dbReference>
<comment type="pathway">
    <text evidence="2">Secondary metabolite biosynthesis.</text>
</comment>
<evidence type="ECO:0000256" key="10">
    <source>
        <dbReference type="RuleBase" id="RU000461"/>
    </source>
</evidence>
<dbReference type="InterPro" id="IPR002401">
    <property type="entry name" value="Cyt_P450_E_grp-I"/>
</dbReference>
<dbReference type="InterPro" id="IPR001128">
    <property type="entry name" value="Cyt_P450"/>
</dbReference>
<dbReference type="InterPro" id="IPR017972">
    <property type="entry name" value="Cyt_P450_CS"/>
</dbReference>
<organism evidence="11 12">
    <name type="scientific">Panaeolus cyanescens</name>
    <dbReference type="NCBI Taxonomy" id="181874"/>
    <lineage>
        <taxon>Eukaryota</taxon>
        <taxon>Fungi</taxon>
        <taxon>Dikarya</taxon>
        <taxon>Basidiomycota</taxon>
        <taxon>Agaricomycotina</taxon>
        <taxon>Agaricomycetes</taxon>
        <taxon>Agaricomycetidae</taxon>
        <taxon>Agaricales</taxon>
        <taxon>Agaricineae</taxon>
        <taxon>Galeropsidaceae</taxon>
        <taxon>Panaeolus</taxon>
    </lineage>
</organism>
<dbReference type="PRINTS" id="PR00385">
    <property type="entry name" value="P450"/>
</dbReference>
<evidence type="ECO:0000256" key="3">
    <source>
        <dbReference type="ARBA" id="ARBA00010617"/>
    </source>
</evidence>
<dbReference type="GO" id="GO:0020037">
    <property type="term" value="F:heme binding"/>
    <property type="evidence" value="ECO:0007669"/>
    <property type="project" value="InterPro"/>
</dbReference>
<evidence type="ECO:0000256" key="5">
    <source>
        <dbReference type="ARBA" id="ARBA00022723"/>
    </source>
</evidence>
<dbReference type="PANTHER" id="PTHR46300:SF7">
    <property type="entry name" value="P450, PUTATIVE (EUROFUNG)-RELATED"/>
    <property type="match status" value="1"/>
</dbReference>
<dbReference type="GO" id="GO:0005506">
    <property type="term" value="F:iron ion binding"/>
    <property type="evidence" value="ECO:0007669"/>
    <property type="project" value="InterPro"/>
</dbReference>
<feature type="binding site" description="axial binding residue" evidence="9">
    <location>
        <position position="454"/>
    </location>
    <ligand>
        <name>heme</name>
        <dbReference type="ChEBI" id="CHEBI:30413"/>
    </ligand>
    <ligandPart>
        <name>Fe</name>
        <dbReference type="ChEBI" id="CHEBI:18248"/>
    </ligandPart>
</feature>
<dbReference type="AlphaFoldDB" id="A0A409W092"/>
<dbReference type="OrthoDB" id="2789670at2759"/>
<keyword evidence="5 9" id="KW-0479">Metal-binding</keyword>
<sequence>MFPVESVALYLTCFSITLLTTRLLSKWSHRTSSASRLPPGPTGTLFAGVKRLLPSTEPWKKYLAWSKHFDSPIISFRVYNKRIVVLNDYRSVQALLDNRAAIYSDRPMSWMYNVICGRGNAIFNISASNPRHKAYRRLIQQGLGTKGTKLAWPVLQDEVNALLDGLSSSPADWEQHLLRTTAGIVMKVAFGYSIKTLEDPFIKVSEETSKISGWATTPGRWLVDYVPILRYVPSWVPGAAWKRQGLQWKERLTHLSDVPHQWVKAQLTAGQGIESFTSRLLSQLAEEEQDSAQAEEKEDIIKWCSGALYAGASHTTVSALTSFVLLMAIHPDIQQKARQEVDELFKYVGVLDTVCLSRLPYLRATLKEVLRFAPVGNLALPHCVIQEDEYMGYRIPKGATILPNVWAIMHDPILYPDPFVFSPDRFVPRDGDVNATSPQPDPTQFAFGFGRRACPGTEFAEASLLLMMAKIIYRFVLECKDSQLHNCENLQFTTGITSHIKPFPITFTPRDVSSL</sequence>
<dbReference type="EMBL" id="NHTK01005893">
    <property type="protein sequence ID" value="PPQ71934.1"/>
    <property type="molecule type" value="Genomic_DNA"/>
</dbReference>
<dbReference type="GO" id="GO:0016705">
    <property type="term" value="F:oxidoreductase activity, acting on paired donors, with incorporation or reduction of molecular oxygen"/>
    <property type="evidence" value="ECO:0007669"/>
    <property type="project" value="InterPro"/>
</dbReference>
<comment type="cofactor">
    <cofactor evidence="1 9">
        <name>heme</name>
        <dbReference type="ChEBI" id="CHEBI:30413"/>
    </cofactor>
</comment>
<dbReference type="Proteomes" id="UP000284842">
    <property type="component" value="Unassembled WGS sequence"/>
</dbReference>
<dbReference type="InterPro" id="IPR050364">
    <property type="entry name" value="Cytochrome_P450_fung"/>
</dbReference>
<proteinExistence type="inferred from homology"/>
<dbReference type="InterPro" id="IPR036396">
    <property type="entry name" value="Cyt_P450_sf"/>
</dbReference>
<evidence type="ECO:0000256" key="8">
    <source>
        <dbReference type="ARBA" id="ARBA00023033"/>
    </source>
</evidence>